<proteinExistence type="predicted"/>
<dbReference type="STRING" id="1314800.A0A1B7NDE2"/>
<evidence type="ECO:0000256" key="1">
    <source>
        <dbReference type="SAM" id="MobiDB-lite"/>
    </source>
</evidence>
<dbReference type="OrthoDB" id="39175at2759"/>
<dbReference type="EMBL" id="KV448148">
    <property type="protein sequence ID" value="OAX42839.1"/>
    <property type="molecule type" value="Genomic_DNA"/>
</dbReference>
<feature type="region of interest" description="Disordered" evidence="1">
    <location>
        <begin position="1"/>
        <end position="196"/>
    </location>
</feature>
<sequence>MEDRDDDKLSSSLPETLHAHIIRPDESDGHSDEASSSAQDRRPAQLQASRPISQFISSLTPATFPNSLGSRGTSSHDGLTSPDVEDSGRSTQRIRRTSIGRGGSAPARSAHPLRVISAPYGHQSPGSSEPPFYHQYPGHSYTFPPPPPSQFYVSSPSTFQWPEGGAGPSSHRARRPGSGNHLPEGCREGDDDDDFESTREATLIGRAQEIQQSRPGQEPLPPFFARDVTRSRENSPRLYSAPHCEFLITIIKNPINSEFL</sequence>
<name>A0A1B7NDE2_9AGAM</name>
<dbReference type="AlphaFoldDB" id="A0A1B7NDE2"/>
<evidence type="ECO:0000313" key="3">
    <source>
        <dbReference type="Proteomes" id="UP000092154"/>
    </source>
</evidence>
<keyword evidence="3" id="KW-1185">Reference proteome</keyword>
<accession>A0A1B7NDE2</accession>
<reference evidence="2 3" key="1">
    <citation type="submission" date="2016-06" db="EMBL/GenBank/DDBJ databases">
        <title>Comparative genomics of the ectomycorrhizal sister species Rhizopogon vinicolor and Rhizopogon vesiculosus (Basidiomycota: Boletales) reveals a divergence of the mating type B locus.</title>
        <authorList>
            <consortium name="DOE Joint Genome Institute"/>
            <person name="Mujic A.B."/>
            <person name="Kuo A."/>
            <person name="Tritt A."/>
            <person name="Lipzen A."/>
            <person name="Chen C."/>
            <person name="Johnson J."/>
            <person name="Sharma A."/>
            <person name="Barry K."/>
            <person name="Grigoriev I.V."/>
            <person name="Spatafora J.W."/>
        </authorList>
    </citation>
    <scope>NUCLEOTIDE SEQUENCE [LARGE SCALE GENOMIC DNA]</scope>
    <source>
        <strain evidence="2 3">AM-OR11-026</strain>
    </source>
</reference>
<dbReference type="Proteomes" id="UP000092154">
    <property type="component" value="Unassembled WGS sequence"/>
</dbReference>
<dbReference type="InParanoid" id="A0A1B7NDE2"/>
<protein>
    <submittedName>
        <fullName evidence="2">Uncharacterized protein</fullName>
    </submittedName>
</protein>
<evidence type="ECO:0000313" key="2">
    <source>
        <dbReference type="EMBL" id="OAX42839.1"/>
    </source>
</evidence>
<feature type="region of interest" description="Disordered" evidence="1">
    <location>
        <begin position="210"/>
        <end position="234"/>
    </location>
</feature>
<feature type="compositionally biased region" description="Polar residues" evidence="1">
    <location>
        <begin position="151"/>
        <end position="160"/>
    </location>
</feature>
<feature type="compositionally biased region" description="Polar residues" evidence="1">
    <location>
        <begin position="46"/>
        <end position="78"/>
    </location>
</feature>
<feature type="compositionally biased region" description="Basic and acidic residues" evidence="1">
    <location>
        <begin position="22"/>
        <end position="43"/>
    </location>
</feature>
<gene>
    <name evidence="2" type="ORF">K503DRAFT_272829</name>
</gene>
<organism evidence="2 3">
    <name type="scientific">Rhizopogon vinicolor AM-OR11-026</name>
    <dbReference type="NCBI Taxonomy" id="1314800"/>
    <lineage>
        <taxon>Eukaryota</taxon>
        <taxon>Fungi</taxon>
        <taxon>Dikarya</taxon>
        <taxon>Basidiomycota</taxon>
        <taxon>Agaricomycotina</taxon>
        <taxon>Agaricomycetes</taxon>
        <taxon>Agaricomycetidae</taxon>
        <taxon>Boletales</taxon>
        <taxon>Suillineae</taxon>
        <taxon>Rhizopogonaceae</taxon>
        <taxon>Rhizopogon</taxon>
    </lineage>
</organism>